<evidence type="ECO:0000256" key="3">
    <source>
        <dbReference type="ARBA" id="ARBA00022475"/>
    </source>
</evidence>
<keyword evidence="7 9" id="KW-0472">Membrane</keyword>
<dbReference type="Proteomes" id="UP001304243">
    <property type="component" value="Unassembled WGS sequence"/>
</dbReference>
<feature type="region of interest" description="Disordered" evidence="8">
    <location>
        <begin position="325"/>
        <end position="357"/>
    </location>
</feature>
<evidence type="ECO:0000313" key="11">
    <source>
        <dbReference type="Proteomes" id="UP001304243"/>
    </source>
</evidence>
<evidence type="ECO:0000256" key="8">
    <source>
        <dbReference type="SAM" id="MobiDB-lite"/>
    </source>
</evidence>
<dbReference type="Pfam" id="PF25539">
    <property type="entry name" value="Bestrophin_2"/>
    <property type="match status" value="2"/>
</dbReference>
<keyword evidence="3" id="KW-1003">Cell membrane</keyword>
<evidence type="ECO:0000256" key="2">
    <source>
        <dbReference type="ARBA" id="ARBA00022448"/>
    </source>
</evidence>
<keyword evidence="4 9" id="KW-0812">Transmembrane</keyword>
<protein>
    <submittedName>
        <fullName evidence="10">T-complex protein 1 subunit gamma</fullName>
    </submittedName>
</protein>
<accession>A0AAN7HQN2</accession>
<feature type="transmembrane region" description="Helical" evidence="9">
    <location>
        <begin position="73"/>
        <end position="93"/>
    </location>
</feature>
<organism evidence="10 11">
    <name type="scientific">Mucor velutinosus</name>
    <dbReference type="NCBI Taxonomy" id="708070"/>
    <lineage>
        <taxon>Eukaryota</taxon>
        <taxon>Fungi</taxon>
        <taxon>Fungi incertae sedis</taxon>
        <taxon>Mucoromycota</taxon>
        <taxon>Mucoromycotina</taxon>
        <taxon>Mucoromycetes</taxon>
        <taxon>Mucorales</taxon>
        <taxon>Mucorineae</taxon>
        <taxon>Mucoraceae</taxon>
        <taxon>Mucor</taxon>
    </lineage>
</organism>
<gene>
    <name evidence="10" type="primary">CCT3</name>
    <name evidence="10" type="ORF">ATC70_012049</name>
</gene>
<dbReference type="PANTHER" id="PTHR33281:SF19">
    <property type="entry name" value="VOLTAGE-DEPENDENT ANION CHANNEL-FORMING PROTEIN YNEE"/>
    <property type="match status" value="1"/>
</dbReference>
<dbReference type="PANTHER" id="PTHR33281">
    <property type="entry name" value="UPF0187 PROTEIN YNEE"/>
    <property type="match status" value="1"/>
</dbReference>
<evidence type="ECO:0000256" key="7">
    <source>
        <dbReference type="ARBA" id="ARBA00023136"/>
    </source>
</evidence>
<proteinExistence type="predicted"/>
<dbReference type="GO" id="GO:0005254">
    <property type="term" value="F:chloride channel activity"/>
    <property type="evidence" value="ECO:0007669"/>
    <property type="project" value="InterPro"/>
</dbReference>
<evidence type="ECO:0000256" key="1">
    <source>
        <dbReference type="ARBA" id="ARBA00004651"/>
    </source>
</evidence>
<dbReference type="AlphaFoldDB" id="A0AAN7HQN2"/>
<dbReference type="RefSeq" id="XP_064688100.1">
    <property type="nucleotide sequence ID" value="XM_064831232.1"/>
</dbReference>
<keyword evidence="5 9" id="KW-1133">Transmembrane helix</keyword>
<feature type="transmembrane region" description="Helical" evidence="9">
    <location>
        <begin position="471"/>
        <end position="504"/>
    </location>
</feature>
<dbReference type="GeneID" id="89955735"/>
<evidence type="ECO:0000313" key="10">
    <source>
        <dbReference type="EMBL" id="KAK4521434.1"/>
    </source>
</evidence>
<evidence type="ECO:0000256" key="4">
    <source>
        <dbReference type="ARBA" id="ARBA00022692"/>
    </source>
</evidence>
<feature type="compositionally biased region" description="Basic and acidic residues" evidence="8">
    <location>
        <begin position="333"/>
        <end position="350"/>
    </location>
</feature>
<evidence type="ECO:0000256" key="9">
    <source>
        <dbReference type="SAM" id="Phobius"/>
    </source>
</evidence>
<name>A0AAN7HQN2_9FUNG</name>
<evidence type="ECO:0000256" key="5">
    <source>
        <dbReference type="ARBA" id="ARBA00022989"/>
    </source>
</evidence>
<comment type="caution">
    <text evidence="10">The sequence shown here is derived from an EMBL/GenBank/DDBJ whole genome shotgun (WGS) entry which is preliminary data.</text>
</comment>
<keyword evidence="2" id="KW-0813">Transport</keyword>
<dbReference type="InterPro" id="IPR044669">
    <property type="entry name" value="YneE/VCCN1/2-like"/>
</dbReference>
<sequence length="554" mass="62292">MPPLQTHTVEGYSYLKKPTFLGSMLLYFKSQLVWPDVLRWKGSVLLPTLPGVIGMTGFSCLVCLFHLTFQISISVPVSVLGTVSVALGLLLAFRVNTAYDRYWEGRKLIQTVTATIRNVARQVWINIPEETEQDHLEKMRCVKLLLAFFVATKHHLRHEYGTHYYDLEVLLPPKWEPASSAKKNKAGTVPEGQSTPQTTVKLYINLNDAVQSNAVVGRSTSVDASSSAKKRREFHVFDRAPAVMVSLTDSIKPKQHDDYMESDDPTHIANVRRSLIQQEFPNSDFAQASTAQFKSTMTGVNLEQTIGDEEEQQGSRLLDEAVNLPPASAVPDSPREDGDGNDNNHQEGRSRTTVADMKKMGSKTQAELHHIKSRIRNQHQKFKKRHLDHSEFTSEEDLPYQGDSDLSLPLEILFRVALYINQQKAANKIESTLVSVTTNSIDILVNSLTAFERIVHTPIPKAYNIHLKQAVVLYIFFLPFALVDTLAWIVAPVVALVSFTLFGIEAIGAEIENPFGYDDNDLPLNRYCDELKKEVEYIIYHIPTQSTSILLDGQ</sequence>
<keyword evidence="6" id="KW-0406">Ion transport</keyword>
<feature type="transmembrane region" description="Helical" evidence="9">
    <location>
        <begin position="44"/>
        <end position="67"/>
    </location>
</feature>
<keyword evidence="11" id="KW-1185">Reference proteome</keyword>
<reference evidence="10 11" key="1">
    <citation type="submission" date="2022-11" db="EMBL/GenBank/DDBJ databases">
        <title>Mucor velutinosus strain NIH1002 WGS.</title>
        <authorList>
            <person name="Subramanian P."/>
            <person name="Mullikin J.C."/>
            <person name="Segre J.A."/>
            <person name="Zelazny A.M."/>
        </authorList>
    </citation>
    <scope>NUCLEOTIDE SEQUENCE [LARGE SCALE GENOMIC DNA]</scope>
    <source>
        <strain evidence="10 11">NIH1002</strain>
    </source>
</reference>
<evidence type="ECO:0000256" key="6">
    <source>
        <dbReference type="ARBA" id="ARBA00023065"/>
    </source>
</evidence>
<dbReference type="GO" id="GO:0005886">
    <property type="term" value="C:plasma membrane"/>
    <property type="evidence" value="ECO:0007669"/>
    <property type="project" value="UniProtKB-SubCell"/>
</dbReference>
<comment type="subcellular location">
    <subcellularLocation>
        <location evidence="1">Cell membrane</location>
        <topology evidence="1">Multi-pass membrane protein</topology>
    </subcellularLocation>
</comment>
<dbReference type="EMBL" id="JASEJX010000004">
    <property type="protein sequence ID" value="KAK4521434.1"/>
    <property type="molecule type" value="Genomic_DNA"/>
</dbReference>